<dbReference type="EMBL" id="MU167243">
    <property type="protein sequence ID" value="KAG0147803.1"/>
    <property type="molecule type" value="Genomic_DNA"/>
</dbReference>
<reference evidence="1" key="1">
    <citation type="submission" date="2013-11" db="EMBL/GenBank/DDBJ databases">
        <title>Genome sequence of the fusiform rust pathogen reveals effectors for host alternation and coevolution with pine.</title>
        <authorList>
            <consortium name="DOE Joint Genome Institute"/>
            <person name="Smith K."/>
            <person name="Pendleton A."/>
            <person name="Kubisiak T."/>
            <person name="Anderson C."/>
            <person name="Salamov A."/>
            <person name="Aerts A."/>
            <person name="Riley R."/>
            <person name="Clum A."/>
            <person name="Lindquist E."/>
            <person name="Ence D."/>
            <person name="Campbell M."/>
            <person name="Kronenberg Z."/>
            <person name="Feau N."/>
            <person name="Dhillon B."/>
            <person name="Hamelin R."/>
            <person name="Burleigh J."/>
            <person name="Smith J."/>
            <person name="Yandell M."/>
            <person name="Nelson C."/>
            <person name="Grigoriev I."/>
            <person name="Davis J."/>
        </authorList>
    </citation>
    <scope>NUCLEOTIDE SEQUENCE</scope>
    <source>
        <strain evidence="1">G11</strain>
    </source>
</reference>
<gene>
    <name evidence="1" type="ORF">CROQUDRAFT_90938</name>
</gene>
<accession>A0A9P6TEJ1</accession>
<organism evidence="1 2">
    <name type="scientific">Cronartium quercuum f. sp. fusiforme G11</name>
    <dbReference type="NCBI Taxonomy" id="708437"/>
    <lineage>
        <taxon>Eukaryota</taxon>
        <taxon>Fungi</taxon>
        <taxon>Dikarya</taxon>
        <taxon>Basidiomycota</taxon>
        <taxon>Pucciniomycotina</taxon>
        <taxon>Pucciniomycetes</taxon>
        <taxon>Pucciniales</taxon>
        <taxon>Coleosporiaceae</taxon>
        <taxon>Cronartium</taxon>
    </lineage>
</organism>
<evidence type="ECO:0000313" key="1">
    <source>
        <dbReference type="EMBL" id="KAG0147803.1"/>
    </source>
</evidence>
<proteinExistence type="predicted"/>
<comment type="caution">
    <text evidence="1">The sequence shown here is derived from an EMBL/GenBank/DDBJ whole genome shotgun (WGS) entry which is preliminary data.</text>
</comment>
<sequence length="60" mass="6600">MVPGSNMMVQMHLGKAVDHTIYKAKVLGIQMVVKVAKHQATMALTQHLKAMLGLSLQRNT</sequence>
<keyword evidence="2" id="KW-1185">Reference proteome</keyword>
<dbReference type="AlphaFoldDB" id="A0A9P6TEJ1"/>
<dbReference type="Proteomes" id="UP000886653">
    <property type="component" value="Unassembled WGS sequence"/>
</dbReference>
<name>A0A9P6TEJ1_9BASI</name>
<protein>
    <submittedName>
        <fullName evidence="1">Uncharacterized protein</fullName>
    </submittedName>
</protein>
<evidence type="ECO:0000313" key="2">
    <source>
        <dbReference type="Proteomes" id="UP000886653"/>
    </source>
</evidence>